<dbReference type="InterPro" id="IPR020575">
    <property type="entry name" value="Hsp90_N"/>
</dbReference>
<dbReference type="InterPro" id="IPR020568">
    <property type="entry name" value="Ribosomal_Su5_D2-typ_SF"/>
</dbReference>
<keyword evidence="7" id="KW-1185">Reference proteome</keyword>
<feature type="binding site" evidence="5">
    <location>
        <position position="104"/>
    </location>
    <ligand>
        <name>ATP</name>
        <dbReference type="ChEBI" id="CHEBI:30616"/>
    </ligand>
</feature>
<feature type="binding site" evidence="5">
    <location>
        <position position="66"/>
    </location>
    <ligand>
        <name>ATP</name>
        <dbReference type="ChEBI" id="CHEBI:30616"/>
    </ligand>
</feature>
<dbReference type="AlphaFoldDB" id="A0A7D3XJY4"/>
<protein>
    <submittedName>
        <fullName evidence="6">HSP90 family protein</fullName>
    </submittedName>
</protein>
<dbReference type="Pfam" id="PF13589">
    <property type="entry name" value="HATPase_c_3"/>
    <property type="match status" value="1"/>
</dbReference>
<dbReference type="KEGG" id="kpul:GXN76_12110"/>
<dbReference type="PRINTS" id="PR00775">
    <property type="entry name" value="HEATSHOCK90"/>
</dbReference>
<dbReference type="SUPFAM" id="SSF54211">
    <property type="entry name" value="Ribosomal protein S5 domain 2-like"/>
    <property type="match status" value="1"/>
</dbReference>
<dbReference type="GO" id="GO:0005524">
    <property type="term" value="F:ATP binding"/>
    <property type="evidence" value="ECO:0007669"/>
    <property type="project" value="UniProtKB-KW"/>
</dbReference>
<accession>A0A7D3XJY4</accession>
<dbReference type="NCBIfam" id="NF010683">
    <property type="entry name" value="PRK14083.1"/>
    <property type="match status" value="1"/>
</dbReference>
<evidence type="ECO:0000313" key="6">
    <source>
        <dbReference type="EMBL" id="QKG85139.1"/>
    </source>
</evidence>
<dbReference type="GO" id="GO:0140662">
    <property type="term" value="F:ATP-dependent protein folding chaperone"/>
    <property type="evidence" value="ECO:0007669"/>
    <property type="project" value="InterPro"/>
</dbReference>
<dbReference type="Gene3D" id="3.30.565.10">
    <property type="entry name" value="Histidine kinase-like ATPase, C-terminal domain"/>
    <property type="match status" value="1"/>
</dbReference>
<organism evidence="6 7">
    <name type="scientific">Kroppenstedtia pulmonis</name>
    <dbReference type="NCBI Taxonomy" id="1380685"/>
    <lineage>
        <taxon>Bacteria</taxon>
        <taxon>Bacillati</taxon>
        <taxon>Bacillota</taxon>
        <taxon>Bacilli</taxon>
        <taxon>Bacillales</taxon>
        <taxon>Thermoactinomycetaceae</taxon>
        <taxon>Kroppenstedtia</taxon>
    </lineage>
</organism>
<proteinExistence type="inferred from homology"/>
<evidence type="ECO:0000256" key="3">
    <source>
        <dbReference type="ARBA" id="ARBA00022840"/>
    </source>
</evidence>
<keyword evidence="4" id="KW-0143">Chaperone</keyword>
<keyword evidence="2 5" id="KW-0547">Nucleotide-binding</keyword>
<dbReference type="InterPro" id="IPR001404">
    <property type="entry name" value="Hsp90_fam"/>
</dbReference>
<keyword evidence="3 5" id="KW-0067">ATP-binding</keyword>
<evidence type="ECO:0000313" key="7">
    <source>
        <dbReference type="Proteomes" id="UP000503088"/>
    </source>
</evidence>
<dbReference type="SUPFAM" id="SSF55874">
    <property type="entry name" value="ATPase domain of HSP90 chaperone/DNA topoisomerase II/histidine kinase"/>
    <property type="match status" value="1"/>
</dbReference>
<reference evidence="6 7" key="1">
    <citation type="submission" date="2020-01" db="EMBL/GenBank/DDBJ databases">
        <authorList>
            <person name="Gulvik C.A."/>
            <person name="Batra D.G."/>
        </authorList>
    </citation>
    <scope>NUCLEOTIDE SEQUENCE [LARGE SCALE GENOMIC DNA]</scope>
    <source>
        <strain evidence="6 7">W9323</strain>
    </source>
</reference>
<sequence length="638" mass="72940">MGDVPNFVLRHLTTKKKSTFLSPYITEGYFKLEQYQFQIHLGGIIDLLSNHLYSGPQVFIRELMQNGVDAIQARKRIEEGHRGRMDIQVVDAKNDLPATLVFEDNGIGLTEQEVHQFLATIGESSKRGDLGDRRGDFIGQFGIGLLSCFMVADEILMITKSAREKGHPPVKWRGKPDGTYEVNLLETDVTPGTRVYLRARKGMEDYFKREQVSRLIRHFGGLLSTPLYLSHGKWTEQINDQSAPWEQVYVSADEERRSYLEYGKELFGEHFIDYIPLRSEVGGVVGAAYVLSQQTSPKIKSRHRVYLKGMLLSDQVENLLPDWAVFVRCVVNADHLRPVASREGFYENEELEATRTVLGEILRGYLIHLAEQAPHRLQDIIRLHHMAICSLAAHDEECFRVFGDFITFETTMGQMTLGDCRNRSKIIRYVSTVDEFRQIAQIAASQDLCILNAGYVYNQELLAMLDNVYPDLQVEKVDATNLTNHLEDLTLEEREMAFLLLRTADLALQPYRTASDIKMFEPTALPTIYTSNEQANFARQARLTKDLVNDTWGGILNAFENEYMKSHYAKLCFNFKNPLIQRLIKVQDHTIIKQVVEMLYVQALLMGHHPLSDREMALLNQGVLQMLDSVLAHNEDSK</sequence>
<evidence type="ECO:0000256" key="4">
    <source>
        <dbReference type="ARBA" id="ARBA00023186"/>
    </source>
</evidence>
<evidence type="ECO:0000256" key="1">
    <source>
        <dbReference type="ARBA" id="ARBA00008239"/>
    </source>
</evidence>
<dbReference type="GO" id="GO:0051082">
    <property type="term" value="F:unfolded protein binding"/>
    <property type="evidence" value="ECO:0007669"/>
    <property type="project" value="InterPro"/>
</dbReference>
<gene>
    <name evidence="6" type="ORF">GXN76_12110</name>
</gene>
<evidence type="ECO:0000256" key="5">
    <source>
        <dbReference type="PIRSR" id="PIRSR002583-1"/>
    </source>
</evidence>
<dbReference type="Gene3D" id="3.30.230.80">
    <property type="match status" value="1"/>
</dbReference>
<evidence type="ECO:0000256" key="2">
    <source>
        <dbReference type="ARBA" id="ARBA00022741"/>
    </source>
</evidence>
<name>A0A7D3XJY4_9BACL</name>
<dbReference type="InterPro" id="IPR036890">
    <property type="entry name" value="HATPase_C_sf"/>
</dbReference>
<feature type="binding site" evidence="5">
    <location>
        <position position="193"/>
    </location>
    <ligand>
        <name>ATP</name>
        <dbReference type="ChEBI" id="CHEBI:30616"/>
    </ligand>
</feature>
<feature type="binding site" evidence="5">
    <location>
        <position position="62"/>
    </location>
    <ligand>
        <name>ATP</name>
        <dbReference type="ChEBI" id="CHEBI:30616"/>
    </ligand>
</feature>
<dbReference type="GO" id="GO:0016887">
    <property type="term" value="F:ATP hydrolysis activity"/>
    <property type="evidence" value="ECO:0007669"/>
    <property type="project" value="InterPro"/>
</dbReference>
<dbReference type="EMBL" id="CP048104">
    <property type="protein sequence ID" value="QKG85139.1"/>
    <property type="molecule type" value="Genomic_DNA"/>
</dbReference>
<dbReference type="PIRSF" id="PIRSF002583">
    <property type="entry name" value="Hsp90"/>
    <property type="match status" value="1"/>
</dbReference>
<dbReference type="Proteomes" id="UP000503088">
    <property type="component" value="Chromosome"/>
</dbReference>
<dbReference type="PANTHER" id="PTHR11528">
    <property type="entry name" value="HEAT SHOCK PROTEIN 90 FAMILY MEMBER"/>
    <property type="match status" value="1"/>
</dbReference>
<comment type="similarity">
    <text evidence="1">Belongs to the heat shock protein 90 family.</text>
</comment>